<dbReference type="SUPFAM" id="SSF52172">
    <property type="entry name" value="CheY-like"/>
    <property type="match status" value="1"/>
</dbReference>
<evidence type="ECO:0000313" key="18">
    <source>
        <dbReference type="EMBL" id="MBA9028795.1"/>
    </source>
</evidence>
<dbReference type="CDD" id="cd00082">
    <property type="entry name" value="HisKA"/>
    <property type="match status" value="1"/>
</dbReference>
<dbReference type="PANTHER" id="PTHR45339">
    <property type="entry name" value="HYBRID SIGNAL TRANSDUCTION HISTIDINE KINASE J"/>
    <property type="match status" value="1"/>
</dbReference>
<dbReference type="PROSITE" id="PS50885">
    <property type="entry name" value="HAMP"/>
    <property type="match status" value="1"/>
</dbReference>
<dbReference type="InterPro" id="IPR011006">
    <property type="entry name" value="CheY-like_superfamily"/>
</dbReference>
<dbReference type="PRINTS" id="PR00344">
    <property type="entry name" value="BCTRLSENSOR"/>
</dbReference>
<dbReference type="EMBL" id="JACJHX010000018">
    <property type="protein sequence ID" value="MBA9028795.1"/>
    <property type="molecule type" value="Genomic_DNA"/>
</dbReference>
<dbReference type="Pfam" id="PF12729">
    <property type="entry name" value="4HB_MCP_1"/>
    <property type="match status" value="1"/>
</dbReference>
<feature type="transmembrane region" description="Helical" evidence="14">
    <location>
        <begin position="301"/>
        <end position="318"/>
    </location>
</feature>
<evidence type="ECO:0000256" key="11">
    <source>
        <dbReference type="ARBA" id="ARBA00023136"/>
    </source>
</evidence>
<keyword evidence="7" id="KW-0547">Nucleotide-binding</keyword>
<feature type="domain" description="HAMP" evidence="17">
    <location>
        <begin position="208"/>
        <end position="262"/>
    </location>
</feature>
<evidence type="ECO:0000256" key="4">
    <source>
        <dbReference type="ARBA" id="ARBA00022475"/>
    </source>
</evidence>
<dbReference type="Pfam" id="PF00672">
    <property type="entry name" value="HAMP"/>
    <property type="match status" value="1"/>
</dbReference>
<dbReference type="SUPFAM" id="SSF55781">
    <property type="entry name" value="GAF domain-like"/>
    <property type="match status" value="1"/>
</dbReference>
<evidence type="ECO:0000256" key="7">
    <source>
        <dbReference type="ARBA" id="ARBA00022741"/>
    </source>
</evidence>
<protein>
    <recommendedName>
        <fullName evidence="3">histidine kinase</fullName>
        <ecNumber evidence="3">2.7.13.3</ecNumber>
    </recommendedName>
</protein>
<dbReference type="SMART" id="SM00304">
    <property type="entry name" value="HAMP"/>
    <property type="match status" value="1"/>
</dbReference>
<accession>A0ABR6CUW0</accession>
<keyword evidence="9" id="KW-0067">ATP-binding</keyword>
<dbReference type="SMART" id="SM00448">
    <property type="entry name" value="REC"/>
    <property type="match status" value="1"/>
</dbReference>
<dbReference type="RefSeq" id="WP_182503771.1">
    <property type="nucleotide sequence ID" value="NZ_JACJHX010000018.1"/>
</dbReference>
<dbReference type="SMART" id="SM00065">
    <property type="entry name" value="GAF"/>
    <property type="match status" value="1"/>
</dbReference>
<reference evidence="18 19" key="1">
    <citation type="submission" date="2020-08" db="EMBL/GenBank/DDBJ databases">
        <title>Genomic Encyclopedia of Type Strains, Phase IV (KMG-IV): sequencing the most valuable type-strain genomes for metagenomic binning, comparative biology and taxonomic classification.</title>
        <authorList>
            <person name="Goeker M."/>
        </authorList>
    </citation>
    <scope>NUCLEOTIDE SEQUENCE [LARGE SCALE GENOMIC DNA]</scope>
    <source>
        <strain evidence="18 19">DSM 105481</strain>
    </source>
</reference>
<dbReference type="Pfam" id="PF13185">
    <property type="entry name" value="GAF_2"/>
    <property type="match status" value="1"/>
</dbReference>
<feature type="region of interest" description="Disordered" evidence="13">
    <location>
        <begin position="452"/>
        <end position="474"/>
    </location>
</feature>
<keyword evidence="6 18" id="KW-0808">Transferase</keyword>
<evidence type="ECO:0000256" key="10">
    <source>
        <dbReference type="ARBA" id="ARBA00023012"/>
    </source>
</evidence>
<gene>
    <name evidence="18" type="ORF">HNP81_004116</name>
</gene>
<dbReference type="PROSITE" id="PS50109">
    <property type="entry name" value="HIS_KIN"/>
    <property type="match status" value="1"/>
</dbReference>
<dbReference type="InterPro" id="IPR003661">
    <property type="entry name" value="HisK_dim/P_dom"/>
</dbReference>
<evidence type="ECO:0000256" key="12">
    <source>
        <dbReference type="PROSITE-ProRule" id="PRU00169"/>
    </source>
</evidence>
<dbReference type="InterPro" id="IPR003018">
    <property type="entry name" value="GAF"/>
</dbReference>
<evidence type="ECO:0000256" key="9">
    <source>
        <dbReference type="ARBA" id="ARBA00022840"/>
    </source>
</evidence>
<dbReference type="Proteomes" id="UP000626697">
    <property type="component" value="Unassembled WGS sequence"/>
</dbReference>
<dbReference type="Pfam" id="PF02518">
    <property type="entry name" value="HATPase_c"/>
    <property type="match status" value="1"/>
</dbReference>
<dbReference type="SUPFAM" id="SSF47384">
    <property type="entry name" value="Homodimeric domain of signal transducing histidine kinase"/>
    <property type="match status" value="1"/>
</dbReference>
<comment type="caution">
    <text evidence="18">The sequence shown here is derived from an EMBL/GenBank/DDBJ whole genome shotgun (WGS) entry which is preliminary data.</text>
</comment>
<keyword evidence="14" id="KW-1133">Transmembrane helix</keyword>
<dbReference type="Gene3D" id="3.30.565.10">
    <property type="entry name" value="Histidine kinase-like ATPase, C-terminal domain"/>
    <property type="match status" value="1"/>
</dbReference>
<evidence type="ECO:0000256" key="1">
    <source>
        <dbReference type="ARBA" id="ARBA00000085"/>
    </source>
</evidence>
<evidence type="ECO:0000313" key="19">
    <source>
        <dbReference type="Proteomes" id="UP000626697"/>
    </source>
</evidence>
<keyword evidence="19" id="KW-1185">Reference proteome</keyword>
<keyword evidence="4" id="KW-1003">Cell membrane</keyword>
<organism evidence="18 19">
    <name type="scientific">Peribacillus huizhouensis</name>
    <dbReference type="NCBI Taxonomy" id="1501239"/>
    <lineage>
        <taxon>Bacteria</taxon>
        <taxon>Bacillati</taxon>
        <taxon>Bacillota</taxon>
        <taxon>Bacilli</taxon>
        <taxon>Bacillales</taxon>
        <taxon>Bacillaceae</taxon>
        <taxon>Peribacillus</taxon>
    </lineage>
</organism>
<dbReference type="Gene3D" id="6.10.340.10">
    <property type="match status" value="1"/>
</dbReference>
<feature type="modified residue" description="4-aspartylphosphate" evidence="12">
    <location>
        <position position="861"/>
    </location>
</feature>
<dbReference type="Gene3D" id="3.30.450.40">
    <property type="match status" value="1"/>
</dbReference>
<dbReference type="InterPro" id="IPR001789">
    <property type="entry name" value="Sig_transdc_resp-reg_receiver"/>
</dbReference>
<dbReference type="GO" id="GO:0004673">
    <property type="term" value="F:protein histidine kinase activity"/>
    <property type="evidence" value="ECO:0007669"/>
    <property type="project" value="UniProtKB-EC"/>
</dbReference>
<keyword evidence="10" id="KW-0902">Two-component regulatory system</keyword>
<feature type="domain" description="Histidine kinase" evidence="15">
    <location>
        <begin position="527"/>
        <end position="759"/>
    </location>
</feature>
<dbReference type="SMART" id="SM00388">
    <property type="entry name" value="HisKA"/>
    <property type="match status" value="1"/>
</dbReference>
<dbReference type="CDD" id="cd06225">
    <property type="entry name" value="HAMP"/>
    <property type="match status" value="1"/>
</dbReference>
<feature type="domain" description="Response regulatory" evidence="16">
    <location>
        <begin position="811"/>
        <end position="928"/>
    </location>
</feature>
<keyword evidence="5 12" id="KW-0597">Phosphoprotein</keyword>
<feature type="transmembrane region" description="Helical" evidence="14">
    <location>
        <begin position="184"/>
        <end position="207"/>
    </location>
</feature>
<dbReference type="Gene3D" id="3.40.50.2300">
    <property type="match status" value="1"/>
</dbReference>
<dbReference type="Gene3D" id="1.10.287.130">
    <property type="match status" value="1"/>
</dbReference>
<dbReference type="Pfam" id="PF00512">
    <property type="entry name" value="HisKA"/>
    <property type="match status" value="1"/>
</dbReference>
<dbReference type="CDD" id="cd16922">
    <property type="entry name" value="HATPase_EvgS-ArcB-TorS-like"/>
    <property type="match status" value="1"/>
</dbReference>
<dbReference type="InterPro" id="IPR003660">
    <property type="entry name" value="HAMP_dom"/>
</dbReference>
<evidence type="ECO:0000256" key="2">
    <source>
        <dbReference type="ARBA" id="ARBA00004651"/>
    </source>
</evidence>
<dbReference type="InterPro" id="IPR036097">
    <property type="entry name" value="HisK_dim/P_sf"/>
</dbReference>
<dbReference type="PROSITE" id="PS50110">
    <property type="entry name" value="RESPONSE_REGULATORY"/>
    <property type="match status" value="1"/>
</dbReference>
<evidence type="ECO:0000256" key="8">
    <source>
        <dbReference type="ARBA" id="ARBA00022777"/>
    </source>
</evidence>
<dbReference type="InterPro" id="IPR003594">
    <property type="entry name" value="HATPase_dom"/>
</dbReference>
<dbReference type="InterPro" id="IPR004358">
    <property type="entry name" value="Sig_transdc_His_kin-like_C"/>
</dbReference>
<evidence type="ECO:0000256" key="5">
    <source>
        <dbReference type="ARBA" id="ARBA00022553"/>
    </source>
</evidence>
<keyword evidence="14" id="KW-0812">Transmembrane</keyword>
<dbReference type="InterPro" id="IPR024478">
    <property type="entry name" value="HlyB_4HB_MCP"/>
</dbReference>
<evidence type="ECO:0000259" key="17">
    <source>
        <dbReference type="PROSITE" id="PS50885"/>
    </source>
</evidence>
<evidence type="ECO:0000259" key="16">
    <source>
        <dbReference type="PROSITE" id="PS50110"/>
    </source>
</evidence>
<evidence type="ECO:0000256" key="13">
    <source>
        <dbReference type="SAM" id="MobiDB-lite"/>
    </source>
</evidence>
<evidence type="ECO:0000256" key="3">
    <source>
        <dbReference type="ARBA" id="ARBA00012438"/>
    </source>
</evidence>
<keyword evidence="8 18" id="KW-0418">Kinase</keyword>
<evidence type="ECO:0000256" key="14">
    <source>
        <dbReference type="SAM" id="Phobius"/>
    </source>
</evidence>
<keyword evidence="11 14" id="KW-0472">Membrane</keyword>
<dbReference type="PANTHER" id="PTHR45339:SF1">
    <property type="entry name" value="HYBRID SIGNAL TRANSDUCTION HISTIDINE KINASE J"/>
    <property type="match status" value="1"/>
</dbReference>
<evidence type="ECO:0000259" key="15">
    <source>
        <dbReference type="PROSITE" id="PS50109"/>
    </source>
</evidence>
<comment type="catalytic activity">
    <reaction evidence="1">
        <text>ATP + protein L-histidine = ADP + protein N-phospho-L-histidine.</text>
        <dbReference type="EC" id="2.7.13.3"/>
    </reaction>
</comment>
<dbReference type="InterPro" id="IPR036890">
    <property type="entry name" value="HATPase_C_sf"/>
</dbReference>
<dbReference type="InterPro" id="IPR005467">
    <property type="entry name" value="His_kinase_dom"/>
</dbReference>
<proteinExistence type="predicted"/>
<dbReference type="CDD" id="cd17546">
    <property type="entry name" value="REC_hyHK_CKI1_RcsC-like"/>
    <property type="match status" value="1"/>
</dbReference>
<sequence length="936" mass="105518">MSFKKKQFVVFGVIILFLAAMLMGIVFMVNSVKSNITEIVDDRYVKVSAAMEIRQLFSRSDREILYAVNDSITKEEARDSLEIIKNNQDEIKLKIAELSQIVNRSNGSQVIKQVEANYGSYSITETEIIYALEQGKSASDINTLMAQQRDKRLKVTSSIEEFKVYQEGLMNEALKEAYETYDAIIQFIIFSVGLVIIFITIAMIWMIRSTTKNLRSITSIMKKIDFNYLTDLPRIHVKTKDEIGDIAQAYNEMAASLEVSYQKEKDFTTEISEQNWIQTGLADIATMYQRIVNMENLGQRVISRLALLMGASLGVFYIKRGQGEEAKFVKLSSYADEEEVGRREFRLGEGLIGQCALEKESQIINQVPKDYKVISTGLGKVAPKSIFIAPVVFEDEVVAVIELASIETFTKLQQNFLMRVLETLGITINSVQGRVEIERLLLESQAQTEELQVQSEELQSQSEEMQAQSEELQSQAEELRMINEQLEERNREAEAKSRELQRAKLHLEDQAEQLKQSSKYKSEFLANMSHELRTPLNSILILSEMLSDQESTLSEEQQDFAKVIHSSGQDLLSLINDILDLSKVEVGKMDVVFDEMNVSELPELLTQNFEHIAQKKGLEFNVIKDGNVPDIFFTDQQRLQQILKNLLSNAFKFTETGSISVHIKCAEEQELSKWVHTDGADGWLEVSIADTGIGIPKSKQQLIFEAFQQGDGATMRKYGGTGLGLSICREFAKLLRGWLIVDSEEGEGSVFTLFLPSLPGGIEESAEVGSALPQVAASINEPVVESNHEPLIEELSLVETHKPNNLFQDKTVLVVDDDHRNIYALTNALKQEGMKILTAKTGLECLEIIKKEHTIDAILMDIMMPELDGYETMRRIRSTGQFNDMPIIALTAKAMKGDREKCLKAGASDYVSKPLKLNQLLSVLRVWLTNGTIRPS</sequence>
<comment type="subcellular location">
    <subcellularLocation>
        <location evidence="2">Cell membrane</location>
        <topology evidence="2">Multi-pass membrane protein</topology>
    </subcellularLocation>
</comment>
<dbReference type="SUPFAM" id="SSF55874">
    <property type="entry name" value="ATPase domain of HSP90 chaperone/DNA topoisomerase II/histidine kinase"/>
    <property type="match status" value="1"/>
</dbReference>
<evidence type="ECO:0000256" key="6">
    <source>
        <dbReference type="ARBA" id="ARBA00022679"/>
    </source>
</evidence>
<dbReference type="SMART" id="SM00387">
    <property type="entry name" value="HATPase_c"/>
    <property type="match status" value="1"/>
</dbReference>
<dbReference type="Pfam" id="PF00072">
    <property type="entry name" value="Response_reg"/>
    <property type="match status" value="1"/>
</dbReference>
<name>A0ABR6CUW0_9BACI</name>
<feature type="transmembrane region" description="Helical" evidence="14">
    <location>
        <begin position="7"/>
        <end position="29"/>
    </location>
</feature>
<dbReference type="InterPro" id="IPR029016">
    <property type="entry name" value="GAF-like_dom_sf"/>
</dbReference>
<dbReference type="EC" id="2.7.13.3" evidence="3"/>